<evidence type="ECO:0000256" key="2">
    <source>
        <dbReference type="ARBA" id="ARBA00010231"/>
    </source>
</evidence>
<keyword evidence="4 7" id="KW-0479">Metal-binding</keyword>
<dbReference type="Proteomes" id="UP000231742">
    <property type="component" value="Unassembled WGS sequence"/>
</dbReference>
<dbReference type="InterPro" id="IPR036900">
    <property type="entry name" value="A-D-PHexomutase_C_sf"/>
</dbReference>
<sequence length="555" mass="58167">MSAAPLGTDELIAAANAWLEQDPDAVTHTELEALITDATQGDEAAIAGLHDRFDARLAFGTAGLRGELGAGPNRMNRVLVTQAAAGLAAYLLTHELSPSIVIGYDGRVNSEVFARDTATIMAGAGVRAILLPRLLPTPVLAFAVRHLNVSAGVMVTASHNPAIDNGYKVYLGGDNHGSQIVSPADADIAHAIDVVAKGSIADLPRSTDFVTTDDGVVDEYIARTAALAGPVKDITYTYTAMHGVGWETTQAVYAKAGLPAPALVEEQAQPDAAFPTVAFPNPEEPGAMDLSFAKAREAGADLAIAHDPDADRLAVAVPGRDGEWRRLSGNEVGMLLGWRAAERSNGTGKLAASIVSSPALRAIAADYGLDYSDTLTGFKWISRIDGLIFGYEEALGYLVDPDKVRDKDGISASVDFLSMAAELKAEGSTILDRLDAFTARFGAFASRQVSLRFAQISEIGDTMTRLRAAAPTSVGGLAVESFDDFENGVDGFAPSNIIRLQIEGGARVIVRPSGTEPKLKFYVDASSTAGDGAERQAAAEAVASQLEAGMRELLS</sequence>
<dbReference type="Gene3D" id="3.30.310.50">
    <property type="entry name" value="Alpha-D-phosphohexomutase, C-terminal domain"/>
    <property type="match status" value="1"/>
</dbReference>
<evidence type="ECO:0000259" key="8">
    <source>
        <dbReference type="Pfam" id="PF00408"/>
    </source>
</evidence>
<evidence type="ECO:0000259" key="11">
    <source>
        <dbReference type="Pfam" id="PF02880"/>
    </source>
</evidence>
<dbReference type="SUPFAM" id="SSF55957">
    <property type="entry name" value="Phosphoglucomutase, C-terminal domain"/>
    <property type="match status" value="1"/>
</dbReference>
<proteinExistence type="inferred from homology"/>
<dbReference type="GO" id="GO:0008973">
    <property type="term" value="F:phosphopentomutase activity"/>
    <property type="evidence" value="ECO:0007669"/>
    <property type="project" value="TreeGrafter"/>
</dbReference>
<dbReference type="InterPro" id="IPR005845">
    <property type="entry name" value="A-D-PHexomutase_a/b/a-II"/>
</dbReference>
<dbReference type="PANTHER" id="PTHR45745">
    <property type="entry name" value="PHOSPHOMANNOMUTASE 45A"/>
    <property type="match status" value="1"/>
</dbReference>
<feature type="domain" description="Alpha-D-phosphohexomutase alpha/beta/alpha" evidence="10">
    <location>
        <begin position="221"/>
        <end position="316"/>
    </location>
</feature>
<dbReference type="InterPro" id="IPR005841">
    <property type="entry name" value="Alpha-D-phosphohexomutase_SF"/>
</dbReference>
<organism evidence="12 13">
    <name type="scientific">Salinibacterium amurskyense</name>
    <dbReference type="NCBI Taxonomy" id="205941"/>
    <lineage>
        <taxon>Bacteria</taxon>
        <taxon>Bacillati</taxon>
        <taxon>Actinomycetota</taxon>
        <taxon>Actinomycetes</taxon>
        <taxon>Micrococcales</taxon>
        <taxon>Microbacteriaceae</taxon>
        <taxon>Salinibacterium</taxon>
    </lineage>
</organism>
<dbReference type="InterPro" id="IPR005846">
    <property type="entry name" value="A-D-PHexomutase_a/b/a-III"/>
</dbReference>
<dbReference type="InterPro" id="IPR016055">
    <property type="entry name" value="A-D-PHexomutase_a/b/a-I/II/III"/>
</dbReference>
<dbReference type="CDD" id="cd05799">
    <property type="entry name" value="PGM2"/>
    <property type="match status" value="1"/>
</dbReference>
<dbReference type="AlphaFoldDB" id="A0A2M9D2X2"/>
<dbReference type="InterPro" id="IPR016066">
    <property type="entry name" value="A-D-PHexomutase_CS"/>
</dbReference>
<dbReference type="PRINTS" id="PR00509">
    <property type="entry name" value="PGMPMM"/>
</dbReference>
<evidence type="ECO:0000259" key="9">
    <source>
        <dbReference type="Pfam" id="PF02878"/>
    </source>
</evidence>
<dbReference type="Pfam" id="PF02880">
    <property type="entry name" value="PGM_PMM_III"/>
    <property type="match status" value="1"/>
</dbReference>
<comment type="caution">
    <text evidence="12">The sequence shown here is derived from an EMBL/GenBank/DDBJ whole genome shotgun (WGS) entry which is preliminary data.</text>
</comment>
<dbReference type="EMBL" id="PGFH01000002">
    <property type="protein sequence ID" value="PJJ78540.1"/>
    <property type="molecule type" value="Genomic_DNA"/>
</dbReference>
<feature type="domain" description="Alpha-D-phosphohexomutase alpha/beta/alpha" evidence="9">
    <location>
        <begin position="57"/>
        <end position="192"/>
    </location>
</feature>
<dbReference type="GO" id="GO:0000287">
    <property type="term" value="F:magnesium ion binding"/>
    <property type="evidence" value="ECO:0007669"/>
    <property type="project" value="InterPro"/>
</dbReference>
<dbReference type="Pfam" id="PF00408">
    <property type="entry name" value="PGM_PMM_IV"/>
    <property type="match status" value="1"/>
</dbReference>
<gene>
    <name evidence="12" type="ORF">CLV85_2115</name>
</gene>
<dbReference type="SUPFAM" id="SSF53738">
    <property type="entry name" value="Phosphoglucomutase, first 3 domains"/>
    <property type="match status" value="3"/>
</dbReference>
<evidence type="ECO:0000256" key="5">
    <source>
        <dbReference type="ARBA" id="ARBA00022842"/>
    </source>
</evidence>
<evidence type="ECO:0000313" key="13">
    <source>
        <dbReference type="Proteomes" id="UP000231742"/>
    </source>
</evidence>
<keyword evidence="6" id="KW-0413">Isomerase</keyword>
<dbReference type="Pfam" id="PF02879">
    <property type="entry name" value="PGM_PMM_II"/>
    <property type="match status" value="1"/>
</dbReference>
<keyword evidence="13" id="KW-1185">Reference proteome</keyword>
<dbReference type="PROSITE" id="PS00710">
    <property type="entry name" value="PGM_PMM"/>
    <property type="match status" value="1"/>
</dbReference>
<evidence type="ECO:0000256" key="6">
    <source>
        <dbReference type="ARBA" id="ARBA00023235"/>
    </source>
</evidence>
<evidence type="ECO:0000256" key="7">
    <source>
        <dbReference type="RuleBase" id="RU004326"/>
    </source>
</evidence>
<dbReference type="InterPro" id="IPR005843">
    <property type="entry name" value="A-D-PHexomutase_C"/>
</dbReference>
<dbReference type="Gene3D" id="3.40.120.10">
    <property type="entry name" value="Alpha-D-Glucose-1,6-Bisphosphate, subunit A, domain 3"/>
    <property type="match status" value="3"/>
</dbReference>
<feature type="domain" description="Alpha-D-phosphohexomutase C-terminal" evidence="8">
    <location>
        <begin position="504"/>
        <end position="531"/>
    </location>
</feature>
<dbReference type="GO" id="GO:0006166">
    <property type="term" value="P:purine ribonucleoside salvage"/>
    <property type="evidence" value="ECO:0007669"/>
    <property type="project" value="TreeGrafter"/>
</dbReference>
<comment type="cofactor">
    <cofactor evidence="1">
        <name>Mg(2+)</name>
        <dbReference type="ChEBI" id="CHEBI:18420"/>
    </cofactor>
</comment>
<name>A0A2M9D2X2_9MICO</name>
<protein>
    <submittedName>
        <fullName evidence="12">Phosphomannomutase</fullName>
    </submittedName>
</protein>
<reference evidence="12 13" key="1">
    <citation type="submission" date="2017-11" db="EMBL/GenBank/DDBJ databases">
        <title>Genomic Encyclopedia of Archaeal and Bacterial Type Strains, Phase II (KMG-II): From Individual Species to Whole Genera.</title>
        <authorList>
            <person name="Goeker M."/>
        </authorList>
    </citation>
    <scope>NUCLEOTIDE SEQUENCE [LARGE SCALE GENOMIC DNA]</scope>
    <source>
        <strain evidence="12 13">DSM 16400</strain>
    </source>
</reference>
<dbReference type="OrthoDB" id="9806956at2"/>
<dbReference type="Pfam" id="PF02878">
    <property type="entry name" value="PGM_PMM_I"/>
    <property type="match status" value="1"/>
</dbReference>
<evidence type="ECO:0000256" key="1">
    <source>
        <dbReference type="ARBA" id="ARBA00001946"/>
    </source>
</evidence>
<accession>A0A2M9D2X2</accession>
<comment type="similarity">
    <text evidence="2 7">Belongs to the phosphohexose mutase family.</text>
</comment>
<evidence type="ECO:0000256" key="4">
    <source>
        <dbReference type="ARBA" id="ARBA00022723"/>
    </source>
</evidence>
<evidence type="ECO:0000259" key="10">
    <source>
        <dbReference type="Pfam" id="PF02879"/>
    </source>
</evidence>
<evidence type="ECO:0000313" key="12">
    <source>
        <dbReference type="EMBL" id="PJJ78540.1"/>
    </source>
</evidence>
<evidence type="ECO:0000256" key="3">
    <source>
        <dbReference type="ARBA" id="ARBA00022553"/>
    </source>
</evidence>
<dbReference type="InterPro" id="IPR005844">
    <property type="entry name" value="A-D-PHexomutase_a/b/a-I"/>
</dbReference>
<keyword evidence="5 7" id="KW-0460">Magnesium</keyword>
<keyword evidence="3" id="KW-0597">Phosphoprotein</keyword>
<dbReference type="RefSeq" id="WP_100389575.1">
    <property type="nucleotide sequence ID" value="NZ_BMZU01000002.1"/>
</dbReference>
<dbReference type="GO" id="GO:0005975">
    <property type="term" value="P:carbohydrate metabolic process"/>
    <property type="evidence" value="ECO:0007669"/>
    <property type="project" value="InterPro"/>
</dbReference>
<dbReference type="PANTHER" id="PTHR45745:SF1">
    <property type="entry name" value="PHOSPHOGLUCOMUTASE 2B-RELATED"/>
    <property type="match status" value="1"/>
</dbReference>
<feature type="domain" description="Alpha-D-phosphohexomutase alpha/beta/alpha" evidence="11">
    <location>
        <begin position="329"/>
        <end position="432"/>
    </location>
</feature>